<feature type="compositionally biased region" description="Low complexity" evidence="1">
    <location>
        <begin position="244"/>
        <end position="254"/>
    </location>
</feature>
<dbReference type="GO" id="GO:0005886">
    <property type="term" value="C:plasma membrane"/>
    <property type="evidence" value="ECO:0007669"/>
    <property type="project" value="TreeGrafter"/>
</dbReference>
<dbReference type="PANTHER" id="PTHR13155:SF1">
    <property type="entry name" value="A-KINASE ANCHOR PROTEIN 10, MITOCHONDRIAL"/>
    <property type="match status" value="1"/>
</dbReference>
<feature type="compositionally biased region" description="Polar residues" evidence="1">
    <location>
        <begin position="223"/>
        <end position="243"/>
    </location>
</feature>
<feature type="transmembrane region" description="Helical" evidence="2">
    <location>
        <begin position="437"/>
        <end position="462"/>
    </location>
</feature>
<feature type="domain" description="RGS" evidence="3">
    <location>
        <begin position="36"/>
        <end position="433"/>
    </location>
</feature>
<feature type="transmembrane region" description="Helical" evidence="2">
    <location>
        <begin position="526"/>
        <end position="546"/>
    </location>
</feature>
<dbReference type="AlphaFoldDB" id="C5M9X6"/>
<organism evidence="4 5">
    <name type="scientific">Candida tropicalis (strain ATCC MYA-3404 / T1)</name>
    <name type="common">Yeast</name>
    <dbReference type="NCBI Taxonomy" id="294747"/>
    <lineage>
        <taxon>Eukaryota</taxon>
        <taxon>Fungi</taxon>
        <taxon>Dikarya</taxon>
        <taxon>Ascomycota</taxon>
        <taxon>Saccharomycotina</taxon>
        <taxon>Pichiomycetes</taxon>
        <taxon>Debaryomycetaceae</taxon>
        <taxon>Candida/Lodderomyces clade</taxon>
        <taxon>Candida</taxon>
    </lineage>
</organism>
<gene>
    <name evidence="4" type="ORF">CTRG_02288</name>
</gene>
<dbReference type="RefSeq" id="XP_002547991.1">
    <property type="nucleotide sequence ID" value="XM_002547945.1"/>
</dbReference>
<keyword evidence="2" id="KW-0812">Transmembrane</keyword>
<dbReference type="SMART" id="SM00315">
    <property type="entry name" value="RGS"/>
    <property type="match status" value="1"/>
</dbReference>
<evidence type="ECO:0000313" key="4">
    <source>
        <dbReference type="EMBL" id="EER33470.1"/>
    </source>
</evidence>
<feature type="region of interest" description="Disordered" evidence="1">
    <location>
        <begin position="216"/>
        <end position="266"/>
    </location>
</feature>
<dbReference type="Pfam" id="PF00615">
    <property type="entry name" value="RGS"/>
    <property type="match status" value="1"/>
</dbReference>
<feature type="compositionally biased region" description="Polar residues" evidence="1">
    <location>
        <begin position="316"/>
        <end position="325"/>
    </location>
</feature>
<dbReference type="KEGG" id="ctp:CTRG_02288"/>
<dbReference type="HOGENOM" id="CLU_029881_1_1_1"/>
<feature type="region of interest" description="Disordered" evidence="1">
    <location>
        <begin position="297"/>
        <end position="325"/>
    </location>
</feature>
<feature type="transmembrane region" description="Helical" evidence="2">
    <location>
        <begin position="469"/>
        <end position="488"/>
    </location>
</feature>
<evidence type="ECO:0000256" key="1">
    <source>
        <dbReference type="SAM" id="MobiDB-lite"/>
    </source>
</evidence>
<evidence type="ECO:0000313" key="5">
    <source>
        <dbReference type="Proteomes" id="UP000002037"/>
    </source>
</evidence>
<name>C5M9X6_CANTT</name>
<dbReference type="EMBL" id="GG692397">
    <property type="protein sequence ID" value="EER33470.1"/>
    <property type="molecule type" value="Genomic_DNA"/>
</dbReference>
<dbReference type="InterPro" id="IPR036305">
    <property type="entry name" value="RGS_sf"/>
</dbReference>
<dbReference type="OrthoDB" id="5584247at2759"/>
<sequence length="551" mass="63577">MYDEKYASNFPNSHYLSNLNNLNGTNQSIHLNRLPTLGEILANKSKSPVDLFTFYQFMKDVEGKVDYLDFWFDLINHLNLCKHYVKGLRDSIIRQSSTFQHNQTATQPTPQVEGHQIIDSAQQQQQQHLSSQFGDLSFESPITPAGFRDSQPLSDRSKHRSLSSSILLDLIINDNILEENDSHRLSAFLRGDINLDNLDPKLKDLIEQYNAEIEANSKHSSHLDSQARSSPSYLSNPRMSSGLQQPRPQQTTQSQDRHSSSHSYLDDADHHDFEYENQLDIGQADRAVNVSKYISLHSGGQNDHSDNFHQPPNLFSEGSVTAQQKKRASTINPNLLERLIKDSPASDNGGRSFITRNNLRESSHQLLLKYFVEDSEKNLNLPSNINSHIIKAIEVDGRDDPDVFNYVKNYVFNRLENDYLPKFLDFMATRNVNHSNFWRIIFGFFFLFIGFWVSFILVFLNYRKGLRPVIVVPYLFAFYFLVSSIYLIDPIMAWLGLSETFSKSNGRSIMKIREKFIYRFIVKRSIWVLFLILIFTAIFTVLFSLVPGHRL</sequence>
<evidence type="ECO:0000259" key="3">
    <source>
        <dbReference type="SMART" id="SM00315"/>
    </source>
</evidence>
<keyword evidence="5" id="KW-1185">Reference proteome</keyword>
<dbReference type="VEuPathDB" id="FungiDB:CTRG_02288"/>
<dbReference type="GO" id="GO:0008104">
    <property type="term" value="P:intracellular protein localization"/>
    <property type="evidence" value="ECO:0007669"/>
    <property type="project" value="TreeGrafter"/>
</dbReference>
<dbReference type="eggNOG" id="ENOG502QRI8">
    <property type="taxonomic scope" value="Eukaryota"/>
</dbReference>
<dbReference type="Proteomes" id="UP000002037">
    <property type="component" value="Unassembled WGS sequence"/>
</dbReference>
<dbReference type="InterPro" id="IPR052246">
    <property type="entry name" value="Cell_Polariz_PKAAnc"/>
</dbReference>
<dbReference type="InterPro" id="IPR044926">
    <property type="entry name" value="RGS_subdomain_2"/>
</dbReference>
<proteinExistence type="predicted"/>
<reference evidence="4 5" key="1">
    <citation type="journal article" date="2009" name="Nature">
        <title>Evolution of pathogenicity and sexual reproduction in eight Candida genomes.</title>
        <authorList>
            <person name="Butler G."/>
            <person name="Rasmussen M.D."/>
            <person name="Lin M.F."/>
            <person name="Santos M.A."/>
            <person name="Sakthikumar S."/>
            <person name="Munro C.A."/>
            <person name="Rheinbay E."/>
            <person name="Grabherr M."/>
            <person name="Forche A."/>
            <person name="Reedy J.L."/>
            <person name="Agrafioti I."/>
            <person name="Arnaud M.B."/>
            <person name="Bates S."/>
            <person name="Brown A.J."/>
            <person name="Brunke S."/>
            <person name="Costanzo M.C."/>
            <person name="Fitzpatrick D.A."/>
            <person name="de Groot P.W."/>
            <person name="Harris D."/>
            <person name="Hoyer L.L."/>
            <person name="Hube B."/>
            <person name="Klis F.M."/>
            <person name="Kodira C."/>
            <person name="Lennard N."/>
            <person name="Logue M.E."/>
            <person name="Martin R."/>
            <person name="Neiman A.M."/>
            <person name="Nikolaou E."/>
            <person name="Quail M.A."/>
            <person name="Quinn J."/>
            <person name="Santos M.C."/>
            <person name="Schmitzberger F.F."/>
            <person name="Sherlock G."/>
            <person name="Shah P."/>
            <person name="Silverstein K.A."/>
            <person name="Skrzypek M.S."/>
            <person name="Soll D."/>
            <person name="Staggs R."/>
            <person name="Stansfield I."/>
            <person name="Stumpf M.P."/>
            <person name="Sudbery P.E."/>
            <person name="Srikantha T."/>
            <person name="Zeng Q."/>
            <person name="Berman J."/>
            <person name="Berriman M."/>
            <person name="Heitman J."/>
            <person name="Gow N.A."/>
            <person name="Lorenz M.C."/>
            <person name="Birren B.W."/>
            <person name="Kellis M."/>
            <person name="Cuomo C.A."/>
        </authorList>
    </citation>
    <scope>NUCLEOTIDE SEQUENCE [LARGE SCALE GENOMIC DNA]</scope>
    <source>
        <strain evidence="5">ATCC MYA-3404 / T1</strain>
    </source>
</reference>
<accession>C5M9X6</accession>
<feature type="compositionally biased region" description="Basic and acidic residues" evidence="1">
    <location>
        <begin position="255"/>
        <end position="266"/>
    </location>
</feature>
<protein>
    <recommendedName>
        <fullName evidence="3">RGS domain-containing protein</fullName>
    </recommendedName>
</protein>
<dbReference type="SUPFAM" id="SSF48097">
    <property type="entry name" value="Regulator of G-protein signaling, RGS"/>
    <property type="match status" value="1"/>
</dbReference>
<dbReference type="GeneID" id="8301729"/>
<dbReference type="STRING" id="294747.C5M9X6"/>
<keyword evidence="2" id="KW-1133">Transmembrane helix</keyword>
<dbReference type="PANTHER" id="PTHR13155">
    <property type="entry name" value="A-KINASE ANCHOR PROTEINS"/>
    <property type="match status" value="1"/>
</dbReference>
<keyword evidence="2" id="KW-0472">Membrane</keyword>
<dbReference type="InterPro" id="IPR016137">
    <property type="entry name" value="RGS"/>
</dbReference>
<dbReference type="Gene3D" id="1.10.167.10">
    <property type="entry name" value="Regulator of G-protein Signalling 4, domain 2"/>
    <property type="match status" value="1"/>
</dbReference>
<evidence type="ECO:0000256" key="2">
    <source>
        <dbReference type="SAM" id="Phobius"/>
    </source>
</evidence>